<dbReference type="RefSeq" id="WP_344059094.1">
    <property type="nucleotide sequence ID" value="NZ_BAAAPU010000003.1"/>
</dbReference>
<keyword evidence="1" id="KW-0812">Transmembrane</keyword>
<keyword evidence="1" id="KW-1133">Transmembrane helix</keyword>
<keyword evidence="1" id="KW-0472">Membrane</keyword>
<evidence type="ECO:0000313" key="2">
    <source>
        <dbReference type="EMBL" id="GAA1972165.1"/>
    </source>
</evidence>
<accession>A0ABN2RND0</accession>
<dbReference type="Pfam" id="PF14325">
    <property type="entry name" value="DUF4383"/>
    <property type="match status" value="1"/>
</dbReference>
<protein>
    <submittedName>
        <fullName evidence="2">DUF4383 domain-containing protein</fullName>
    </submittedName>
</protein>
<dbReference type="EMBL" id="BAAAPU010000003">
    <property type="protein sequence ID" value="GAA1972165.1"/>
    <property type="molecule type" value="Genomic_DNA"/>
</dbReference>
<feature type="transmembrane region" description="Helical" evidence="1">
    <location>
        <begin position="128"/>
        <end position="145"/>
    </location>
</feature>
<keyword evidence="3" id="KW-1185">Reference proteome</keyword>
<reference evidence="2 3" key="1">
    <citation type="journal article" date="2019" name="Int. J. Syst. Evol. Microbiol.">
        <title>The Global Catalogue of Microorganisms (GCM) 10K type strain sequencing project: providing services to taxonomists for standard genome sequencing and annotation.</title>
        <authorList>
            <consortium name="The Broad Institute Genomics Platform"/>
            <consortium name="The Broad Institute Genome Sequencing Center for Infectious Disease"/>
            <person name="Wu L."/>
            <person name="Ma J."/>
        </authorList>
    </citation>
    <scope>NUCLEOTIDE SEQUENCE [LARGE SCALE GENOMIC DNA]</scope>
    <source>
        <strain evidence="2 3">JCM 15628</strain>
    </source>
</reference>
<evidence type="ECO:0000313" key="3">
    <source>
        <dbReference type="Proteomes" id="UP001500013"/>
    </source>
</evidence>
<evidence type="ECO:0000256" key="1">
    <source>
        <dbReference type="SAM" id="Phobius"/>
    </source>
</evidence>
<gene>
    <name evidence="2" type="ORF">GCM10009817_10400</name>
</gene>
<feature type="transmembrane region" description="Helical" evidence="1">
    <location>
        <begin position="90"/>
        <end position="108"/>
    </location>
</feature>
<proteinExistence type="predicted"/>
<dbReference type="Proteomes" id="UP001500013">
    <property type="component" value="Unassembled WGS sequence"/>
</dbReference>
<feature type="transmembrane region" description="Helical" evidence="1">
    <location>
        <begin position="61"/>
        <end position="83"/>
    </location>
</feature>
<comment type="caution">
    <text evidence="2">The sequence shown here is derived from an EMBL/GenBank/DDBJ whole genome shotgun (WGS) entry which is preliminary data.</text>
</comment>
<sequence length="169" mass="17560">MDGSTSTGHAGTTARTAVQKAALAVGIVFLVVGVAGFIPGITSNYSDLTFAGHHSDAKLLGIFEVSVLHNIVHLLFGIAGIAAARTWSAARGYLIGGGAIYLVLWLYGLLIDKESAANFVPVNSADDWLHFLLGVGMIALGALLGRRRHDVVTGHDATISHSGRSTGAR</sequence>
<organism evidence="2 3">
    <name type="scientific">Terrabacter lapilli</name>
    <dbReference type="NCBI Taxonomy" id="436231"/>
    <lineage>
        <taxon>Bacteria</taxon>
        <taxon>Bacillati</taxon>
        <taxon>Actinomycetota</taxon>
        <taxon>Actinomycetes</taxon>
        <taxon>Micrococcales</taxon>
        <taxon>Intrasporangiaceae</taxon>
        <taxon>Terrabacter</taxon>
    </lineage>
</organism>
<name>A0ABN2RND0_9MICO</name>
<feature type="transmembrane region" description="Helical" evidence="1">
    <location>
        <begin position="21"/>
        <end position="41"/>
    </location>
</feature>